<feature type="region of interest" description="Disordered" evidence="1">
    <location>
        <begin position="1"/>
        <end position="20"/>
    </location>
</feature>
<protein>
    <submittedName>
        <fullName evidence="3">Uncharacterized protein</fullName>
    </submittedName>
</protein>
<keyword evidence="4" id="KW-1185">Reference proteome</keyword>
<dbReference type="Proteomes" id="UP001626550">
    <property type="component" value="Unassembled WGS sequence"/>
</dbReference>
<dbReference type="EMBL" id="JBJKFK010000009">
    <property type="protein sequence ID" value="KAL3321134.1"/>
    <property type="molecule type" value="Genomic_DNA"/>
</dbReference>
<proteinExistence type="predicted"/>
<keyword evidence="2" id="KW-0812">Transmembrane</keyword>
<organism evidence="3 4">
    <name type="scientific">Cichlidogyrus casuarinus</name>
    <dbReference type="NCBI Taxonomy" id="1844966"/>
    <lineage>
        <taxon>Eukaryota</taxon>
        <taxon>Metazoa</taxon>
        <taxon>Spiralia</taxon>
        <taxon>Lophotrochozoa</taxon>
        <taxon>Platyhelminthes</taxon>
        <taxon>Monogenea</taxon>
        <taxon>Monopisthocotylea</taxon>
        <taxon>Dactylogyridea</taxon>
        <taxon>Ancyrocephalidae</taxon>
        <taxon>Cichlidogyrus</taxon>
    </lineage>
</organism>
<feature type="transmembrane region" description="Helical" evidence="2">
    <location>
        <begin position="125"/>
        <end position="142"/>
    </location>
</feature>
<sequence>MEAGSLVDNYERKTKKNSIPSRNCDSHIKIYCENVLSLIKSGINERQPWVRYNPHLSTLISARLEPLLPQNLELKELFDRLRSSQPLIMMDESVSPPRATTGSRHTRDHTANRAPNSSAAFCPSFATSLILSVIVLQAFVILDHVH</sequence>
<comment type="caution">
    <text evidence="3">The sequence shown here is derived from an EMBL/GenBank/DDBJ whole genome shotgun (WGS) entry which is preliminary data.</text>
</comment>
<keyword evidence="2" id="KW-1133">Transmembrane helix</keyword>
<feature type="region of interest" description="Disordered" evidence="1">
    <location>
        <begin position="93"/>
        <end position="116"/>
    </location>
</feature>
<keyword evidence="2" id="KW-0472">Membrane</keyword>
<gene>
    <name evidence="3" type="ORF">Ciccas_000167</name>
</gene>
<accession>A0ABD2QNM6</accession>
<evidence type="ECO:0000256" key="1">
    <source>
        <dbReference type="SAM" id="MobiDB-lite"/>
    </source>
</evidence>
<reference evidence="3 4" key="1">
    <citation type="submission" date="2024-11" db="EMBL/GenBank/DDBJ databases">
        <title>Adaptive evolution of stress response genes in parasites aligns with host niche diversity.</title>
        <authorList>
            <person name="Hahn C."/>
            <person name="Resl P."/>
        </authorList>
    </citation>
    <scope>NUCLEOTIDE SEQUENCE [LARGE SCALE GENOMIC DNA]</scope>
    <source>
        <strain evidence="3">EGGRZ-B1_66</strain>
        <tissue evidence="3">Body</tissue>
    </source>
</reference>
<evidence type="ECO:0000313" key="3">
    <source>
        <dbReference type="EMBL" id="KAL3321134.1"/>
    </source>
</evidence>
<dbReference type="AlphaFoldDB" id="A0ABD2QNM6"/>
<evidence type="ECO:0000313" key="4">
    <source>
        <dbReference type="Proteomes" id="UP001626550"/>
    </source>
</evidence>
<evidence type="ECO:0000256" key="2">
    <source>
        <dbReference type="SAM" id="Phobius"/>
    </source>
</evidence>
<name>A0ABD2QNM6_9PLAT</name>